<feature type="chain" id="PRO_5041974465" evidence="1">
    <location>
        <begin position="22"/>
        <end position="62"/>
    </location>
</feature>
<reference evidence="2 3" key="1">
    <citation type="submission" date="2022-05" db="EMBL/GenBank/DDBJ databases">
        <title>A multi-omics perspective on studying reproductive biology in Daphnia sinensis.</title>
        <authorList>
            <person name="Jia J."/>
        </authorList>
    </citation>
    <scope>NUCLEOTIDE SEQUENCE [LARGE SCALE GENOMIC DNA]</scope>
    <source>
        <strain evidence="2 3">WSL</strain>
    </source>
</reference>
<evidence type="ECO:0000313" key="2">
    <source>
        <dbReference type="EMBL" id="KAI9561624.1"/>
    </source>
</evidence>
<sequence length="62" mass="7184">MNKGILILLVLVVLCAVITMAQIEYAELPQAEFDLDGDASRRARYYRPQRRRGSRFPVWLFG</sequence>
<evidence type="ECO:0000256" key="1">
    <source>
        <dbReference type="SAM" id="SignalP"/>
    </source>
</evidence>
<accession>A0AAD5KXW3</accession>
<keyword evidence="1" id="KW-0732">Signal</keyword>
<keyword evidence="3" id="KW-1185">Reference proteome</keyword>
<organism evidence="2 3">
    <name type="scientific">Daphnia sinensis</name>
    <dbReference type="NCBI Taxonomy" id="1820382"/>
    <lineage>
        <taxon>Eukaryota</taxon>
        <taxon>Metazoa</taxon>
        <taxon>Ecdysozoa</taxon>
        <taxon>Arthropoda</taxon>
        <taxon>Crustacea</taxon>
        <taxon>Branchiopoda</taxon>
        <taxon>Diplostraca</taxon>
        <taxon>Cladocera</taxon>
        <taxon>Anomopoda</taxon>
        <taxon>Daphniidae</taxon>
        <taxon>Daphnia</taxon>
        <taxon>Daphnia similis group</taxon>
    </lineage>
</organism>
<feature type="signal peptide" evidence="1">
    <location>
        <begin position="1"/>
        <end position="21"/>
    </location>
</feature>
<comment type="caution">
    <text evidence="2">The sequence shown here is derived from an EMBL/GenBank/DDBJ whole genome shotgun (WGS) entry which is preliminary data.</text>
</comment>
<dbReference type="Proteomes" id="UP000820818">
    <property type="component" value="Linkage Group LG3"/>
</dbReference>
<dbReference type="AlphaFoldDB" id="A0AAD5KXW3"/>
<evidence type="ECO:0000313" key="3">
    <source>
        <dbReference type="Proteomes" id="UP000820818"/>
    </source>
</evidence>
<protein>
    <submittedName>
        <fullName evidence="2">Uncharacterized protein</fullName>
    </submittedName>
</protein>
<proteinExistence type="predicted"/>
<name>A0AAD5KXW3_9CRUS</name>
<gene>
    <name evidence="2" type="ORF">GHT06_012584</name>
</gene>
<dbReference type="EMBL" id="WJBH02000003">
    <property type="protein sequence ID" value="KAI9561624.1"/>
    <property type="molecule type" value="Genomic_DNA"/>
</dbReference>